<evidence type="ECO:0000313" key="1">
    <source>
        <dbReference type="EMBL" id="CEK50010.1"/>
    </source>
</evidence>
<feature type="non-terminal residue" evidence="1">
    <location>
        <position position="55"/>
    </location>
</feature>
<protein>
    <submittedName>
        <fullName evidence="1">Uncharacterized protein</fullName>
    </submittedName>
</protein>
<proteinExistence type="predicted"/>
<reference evidence="1" key="1">
    <citation type="submission" date="2014-12" db="EMBL/GenBank/DDBJ databases">
        <title>Insight into the proteome of Arion vulgaris.</title>
        <authorList>
            <person name="Aradska J."/>
            <person name="Bulat T."/>
            <person name="Smidak R."/>
            <person name="Sarate P."/>
            <person name="Gangsoo J."/>
            <person name="Sialana F."/>
            <person name="Bilban M."/>
            <person name="Lubec G."/>
        </authorList>
    </citation>
    <scope>NUCLEOTIDE SEQUENCE</scope>
    <source>
        <tissue evidence="1">Skin</tissue>
    </source>
</reference>
<sequence length="55" mass="6441">MSHCVFRYQVEFCNNVLDKVSGYQPRVVTKEYMLTCTYYPPSVQVCFCFQICTAV</sequence>
<accession>A0A0B6Y3C3</accession>
<dbReference type="EMBL" id="HACG01003145">
    <property type="protein sequence ID" value="CEK50010.1"/>
    <property type="molecule type" value="Transcribed_RNA"/>
</dbReference>
<dbReference type="AlphaFoldDB" id="A0A0B6Y3C3"/>
<name>A0A0B6Y3C3_9EUPU</name>
<organism evidence="1">
    <name type="scientific">Arion vulgaris</name>
    <dbReference type="NCBI Taxonomy" id="1028688"/>
    <lineage>
        <taxon>Eukaryota</taxon>
        <taxon>Metazoa</taxon>
        <taxon>Spiralia</taxon>
        <taxon>Lophotrochozoa</taxon>
        <taxon>Mollusca</taxon>
        <taxon>Gastropoda</taxon>
        <taxon>Heterobranchia</taxon>
        <taxon>Euthyneura</taxon>
        <taxon>Panpulmonata</taxon>
        <taxon>Eupulmonata</taxon>
        <taxon>Stylommatophora</taxon>
        <taxon>Helicina</taxon>
        <taxon>Arionoidea</taxon>
        <taxon>Arionidae</taxon>
        <taxon>Arion</taxon>
    </lineage>
</organism>
<gene>
    <name evidence="1" type="primary">ORF9592</name>
</gene>